<dbReference type="STRING" id="140314.SAMN04488076_11647"/>
<dbReference type="InterPro" id="IPR036873">
    <property type="entry name" value="Rhodanese-like_dom_sf"/>
</dbReference>
<dbReference type="PANTHER" id="PTHR43031:SF17">
    <property type="entry name" value="SULFURTRANSFERASE YTWF-RELATED"/>
    <property type="match status" value="1"/>
</dbReference>
<accession>A0A143YKG3</accession>
<protein>
    <submittedName>
        <fullName evidence="2">Rhodanese signature 1</fullName>
    </submittedName>
</protein>
<reference evidence="2 3" key="1">
    <citation type="submission" date="2016-02" db="EMBL/GenBank/DDBJ databases">
        <authorList>
            <person name="Wen L."/>
            <person name="He K."/>
            <person name="Yang H."/>
        </authorList>
    </citation>
    <scope>NUCLEOTIDE SEQUENCE [LARGE SCALE GENOMIC DNA]</scope>
    <source>
        <strain evidence="2">Trichococcus palustris</strain>
    </source>
</reference>
<dbReference type="SUPFAM" id="SSF52821">
    <property type="entry name" value="Rhodanese/Cell cycle control phosphatase"/>
    <property type="match status" value="1"/>
</dbReference>
<dbReference type="PROSITE" id="PS00380">
    <property type="entry name" value="RHODANESE_1"/>
    <property type="match status" value="1"/>
</dbReference>
<organism evidence="2 3">
    <name type="scientific">Trichococcus palustris</name>
    <dbReference type="NCBI Taxonomy" id="140314"/>
    <lineage>
        <taxon>Bacteria</taxon>
        <taxon>Bacillati</taxon>
        <taxon>Bacillota</taxon>
        <taxon>Bacilli</taxon>
        <taxon>Lactobacillales</taxon>
        <taxon>Carnobacteriaceae</taxon>
        <taxon>Trichococcus</taxon>
    </lineage>
</organism>
<dbReference type="Pfam" id="PF00581">
    <property type="entry name" value="Rhodanese"/>
    <property type="match status" value="1"/>
</dbReference>
<dbReference type="OrthoDB" id="9800872at2"/>
<dbReference type="EMBL" id="FJNE01000004">
    <property type="protein sequence ID" value="CZQ92774.1"/>
    <property type="molecule type" value="Genomic_DNA"/>
</dbReference>
<proteinExistence type="predicted"/>
<dbReference type="RefSeq" id="WP_087033129.1">
    <property type="nucleotide sequence ID" value="NZ_FJNE01000004.1"/>
</dbReference>
<dbReference type="SMART" id="SM00450">
    <property type="entry name" value="RHOD"/>
    <property type="match status" value="1"/>
</dbReference>
<dbReference type="GO" id="GO:0004792">
    <property type="term" value="F:thiosulfate-cyanide sulfurtransferase activity"/>
    <property type="evidence" value="ECO:0007669"/>
    <property type="project" value="InterPro"/>
</dbReference>
<evidence type="ECO:0000313" key="3">
    <source>
        <dbReference type="Proteomes" id="UP000242754"/>
    </source>
</evidence>
<name>A0A143YKG3_9LACT</name>
<evidence type="ECO:0000313" key="2">
    <source>
        <dbReference type="EMBL" id="CZQ92774.1"/>
    </source>
</evidence>
<dbReference type="Proteomes" id="UP000242754">
    <property type="component" value="Unassembled WGS sequence"/>
</dbReference>
<gene>
    <name evidence="2" type="ORF">Tpal_1541</name>
</gene>
<sequence length="104" mass="11241">MFFNLFKSIPTISTKELANKLPEKPQIIDVREPNEYVSGHIPGAKNVPLGKIGSYTPRGKVYVICQSGMRSKRAAKTLESKGFDVVNVSGGMSAWSGATRGGKL</sequence>
<dbReference type="AlphaFoldDB" id="A0A143YKG3"/>
<dbReference type="PROSITE" id="PS50206">
    <property type="entry name" value="RHODANESE_3"/>
    <property type="match status" value="1"/>
</dbReference>
<dbReference type="InterPro" id="IPR050229">
    <property type="entry name" value="GlpE_sulfurtransferase"/>
</dbReference>
<dbReference type="InterPro" id="IPR001763">
    <property type="entry name" value="Rhodanese-like_dom"/>
</dbReference>
<dbReference type="CDD" id="cd00158">
    <property type="entry name" value="RHOD"/>
    <property type="match status" value="1"/>
</dbReference>
<dbReference type="Gene3D" id="3.40.250.10">
    <property type="entry name" value="Rhodanese-like domain"/>
    <property type="match status" value="1"/>
</dbReference>
<dbReference type="PANTHER" id="PTHR43031">
    <property type="entry name" value="FAD-DEPENDENT OXIDOREDUCTASE"/>
    <property type="match status" value="1"/>
</dbReference>
<feature type="domain" description="Rhodanese" evidence="1">
    <location>
        <begin position="21"/>
        <end position="100"/>
    </location>
</feature>
<dbReference type="InterPro" id="IPR001307">
    <property type="entry name" value="Thiosulphate_STrfase_CS"/>
</dbReference>
<keyword evidence="3" id="KW-1185">Reference proteome</keyword>
<evidence type="ECO:0000259" key="1">
    <source>
        <dbReference type="PROSITE" id="PS50206"/>
    </source>
</evidence>